<protein>
    <recommendedName>
        <fullName evidence="2">DUF1616 domain-containing protein</fullName>
    </recommendedName>
</protein>
<feature type="domain" description="DUF1616" evidence="2">
    <location>
        <begin position="1"/>
        <end position="156"/>
    </location>
</feature>
<organism evidence="3">
    <name type="scientific">marine sediment metagenome</name>
    <dbReference type="NCBI Taxonomy" id="412755"/>
    <lineage>
        <taxon>unclassified sequences</taxon>
        <taxon>metagenomes</taxon>
        <taxon>ecological metagenomes</taxon>
    </lineage>
</organism>
<dbReference type="InterPro" id="IPR011674">
    <property type="entry name" value="DUF1616"/>
</dbReference>
<feature type="non-terminal residue" evidence="3">
    <location>
        <position position="1"/>
    </location>
</feature>
<proteinExistence type="predicted"/>
<evidence type="ECO:0000259" key="2">
    <source>
        <dbReference type="Pfam" id="PF07760"/>
    </source>
</evidence>
<dbReference type="Pfam" id="PF07760">
    <property type="entry name" value="DUF1616"/>
    <property type="match status" value="1"/>
</dbReference>
<gene>
    <name evidence="3" type="ORF">S12H4_48389</name>
</gene>
<reference evidence="3" key="1">
    <citation type="journal article" date="2014" name="Front. Microbiol.">
        <title>High frequency of phylogenetically diverse reductive dehalogenase-homologous genes in deep subseafloor sedimentary metagenomes.</title>
        <authorList>
            <person name="Kawai M."/>
            <person name="Futagami T."/>
            <person name="Toyoda A."/>
            <person name="Takaki Y."/>
            <person name="Nishi S."/>
            <person name="Hori S."/>
            <person name="Arai W."/>
            <person name="Tsubouchi T."/>
            <person name="Morono Y."/>
            <person name="Uchiyama I."/>
            <person name="Ito T."/>
            <person name="Fujiyama A."/>
            <person name="Inagaki F."/>
            <person name="Takami H."/>
        </authorList>
    </citation>
    <scope>NUCLEOTIDE SEQUENCE</scope>
    <source>
        <strain evidence="3">Expedition CK06-06</strain>
    </source>
</reference>
<dbReference type="AlphaFoldDB" id="X1TFD3"/>
<comment type="caution">
    <text evidence="3">The sequence shown here is derived from an EMBL/GenBank/DDBJ whole genome shotgun (WGS) entry which is preliminary data.</text>
</comment>
<name>X1TFD3_9ZZZZ</name>
<keyword evidence="1" id="KW-1133">Transmembrane helix</keyword>
<evidence type="ECO:0000313" key="3">
    <source>
        <dbReference type="EMBL" id="GAJ04013.1"/>
    </source>
</evidence>
<evidence type="ECO:0000256" key="1">
    <source>
        <dbReference type="SAM" id="Phobius"/>
    </source>
</evidence>
<accession>X1TFD3</accession>
<keyword evidence="1" id="KW-0472">Membrane</keyword>
<keyword evidence="1" id="KW-0812">Transmembrane</keyword>
<feature type="transmembrane region" description="Helical" evidence="1">
    <location>
        <begin position="27"/>
        <end position="48"/>
    </location>
</feature>
<dbReference type="EMBL" id="BARW01030238">
    <property type="protein sequence ID" value="GAJ04013.1"/>
    <property type="molecule type" value="Genomic_DNA"/>
</dbReference>
<sequence>LPAANRFTVAFKASLPNWAGRINLDKALSISLAVVILAALGCLGYVIATPKQGEKFTEFYILNVEGKAEDYPQQVILGEAVDIVIGVVNYEYQPTSYLVRITIDGVENCQVDIGKLAHEEKRENRASFVPQIAGQKRKVEFHLYKNGEDKPYFEEPLHLYVDVTQTSAAQTE</sequence>